<dbReference type="PANTHER" id="PTHR34047">
    <property type="entry name" value="NUCLEAR INTRON MATURASE 1, MITOCHONDRIAL-RELATED"/>
    <property type="match status" value="1"/>
</dbReference>
<dbReference type="InterPro" id="IPR051083">
    <property type="entry name" value="GrpII_Intron_Splice-Mob/Def"/>
</dbReference>
<dbReference type="Proteomes" id="UP000032067">
    <property type="component" value="Unassembled WGS sequence"/>
</dbReference>
<reference evidence="3 4" key="1">
    <citation type="submission" date="2014-12" db="EMBL/GenBank/DDBJ databases">
        <title>16Stimator: statistical estimation of ribosomal gene copy numbers from draft genome assemblies.</title>
        <authorList>
            <person name="Perisin M.A."/>
            <person name="Vetter M."/>
            <person name="Gilbert J.A."/>
            <person name="Bergelson J."/>
        </authorList>
    </citation>
    <scope>NUCLEOTIDE SEQUENCE [LARGE SCALE GENOMIC DNA]</scope>
    <source>
        <strain evidence="3 4">MEDvA23</strain>
    </source>
</reference>
<evidence type="ECO:0000313" key="4">
    <source>
        <dbReference type="Proteomes" id="UP000032067"/>
    </source>
</evidence>
<feature type="domain" description="Reverse transcriptase" evidence="2">
    <location>
        <begin position="1"/>
        <end position="218"/>
    </location>
</feature>
<dbReference type="Pfam" id="PF00078">
    <property type="entry name" value="RVT_1"/>
    <property type="match status" value="1"/>
</dbReference>
<dbReference type="AlphaFoldDB" id="A0A0D0MKA8"/>
<proteinExistence type="inferred from homology"/>
<protein>
    <recommendedName>
        <fullName evidence="2">Reverse transcriptase domain-containing protein</fullName>
    </recommendedName>
</protein>
<sequence>MLLPKHTFGFRVALQLDPIDTIIYTALAYECADAVEAARISKEQRVACSYRFQKNANGHLFDKNNGWDDFHSRGQELATSGKYKRVITADIADFYNQVGHHRVRNALEQAGLSAQRALNVEQLLMNFTGGQSRGLPVGPTASIVFSEACLNDVDMFLIRKGYTHTRYVDDFRIFCEDEPTAWRALHDLTEYLYTAHRLALQSAKTKMLDVEHFIDKELVDPEQLESASKDQRLEMLAELAAIYGEPGEDLEKYTKDVIRENIQELFELALIGAEPQIGVAKYLLRRATSLRTGVVRELVFENFTTLLPILREVAVYLKATTNDKYAADVAERLLTAIASCGQDYLRFTRAWAIDLLFHRLQPSMHKQIETFTDGSPVDLNLRSRALLAKELRQVDWVRERKETWQNNSPWDRRAIIWSSLALSRDEMNYWLRRVQNAGDILDAAVAEAALSIGNSDKG</sequence>
<dbReference type="PROSITE" id="PS50878">
    <property type="entry name" value="RT_POL"/>
    <property type="match status" value="1"/>
</dbReference>
<organism evidence="3 4">
    <name type="scientific">Variovorax paradoxus</name>
    <dbReference type="NCBI Taxonomy" id="34073"/>
    <lineage>
        <taxon>Bacteria</taxon>
        <taxon>Pseudomonadati</taxon>
        <taxon>Pseudomonadota</taxon>
        <taxon>Betaproteobacteria</taxon>
        <taxon>Burkholderiales</taxon>
        <taxon>Comamonadaceae</taxon>
        <taxon>Variovorax</taxon>
    </lineage>
</organism>
<name>A0A0D0MKA8_VARPD</name>
<evidence type="ECO:0000256" key="1">
    <source>
        <dbReference type="ARBA" id="ARBA00034120"/>
    </source>
</evidence>
<dbReference type="CDD" id="cd01646">
    <property type="entry name" value="RT_Bac_retron_I"/>
    <property type="match status" value="1"/>
</dbReference>
<evidence type="ECO:0000259" key="2">
    <source>
        <dbReference type="PROSITE" id="PS50878"/>
    </source>
</evidence>
<dbReference type="PANTHER" id="PTHR34047:SF8">
    <property type="entry name" value="PROTEIN YKFC"/>
    <property type="match status" value="1"/>
</dbReference>
<evidence type="ECO:0000313" key="3">
    <source>
        <dbReference type="EMBL" id="KIQ32756.1"/>
    </source>
</evidence>
<dbReference type="InterPro" id="IPR000477">
    <property type="entry name" value="RT_dom"/>
</dbReference>
<comment type="caution">
    <text evidence="3">The sequence shown here is derived from an EMBL/GenBank/DDBJ whole genome shotgun (WGS) entry which is preliminary data.</text>
</comment>
<comment type="similarity">
    <text evidence="1">Belongs to the bacterial reverse transcriptase family.</text>
</comment>
<accession>A0A0D0MKA8</accession>
<dbReference type="EMBL" id="JXQQ01000026">
    <property type="protein sequence ID" value="KIQ32756.1"/>
    <property type="molecule type" value="Genomic_DNA"/>
</dbReference>
<gene>
    <name evidence="3" type="ORF">RT97_11960</name>
</gene>